<evidence type="ECO:0000256" key="1">
    <source>
        <dbReference type="ARBA" id="ARBA00010164"/>
    </source>
</evidence>
<dbReference type="Pfam" id="PF07804">
    <property type="entry name" value="HipA_C"/>
    <property type="match status" value="1"/>
</dbReference>
<dbReference type="GO" id="GO:0004674">
    <property type="term" value="F:protein serine/threonine kinase activity"/>
    <property type="evidence" value="ECO:0007669"/>
    <property type="project" value="TreeGrafter"/>
</dbReference>
<dbReference type="RefSeq" id="WP_039142149.1">
    <property type="nucleotide sequence ID" value="NZ_JSVC01000019.1"/>
</dbReference>
<evidence type="ECO:0000256" key="2">
    <source>
        <dbReference type="ARBA" id="ARBA00022679"/>
    </source>
</evidence>
<reference evidence="5 6" key="1">
    <citation type="submission" date="2014-11" db="EMBL/GenBank/DDBJ databases">
        <title>Genome sequence of Flavihumibacter solisilvae 3-3.</title>
        <authorList>
            <person name="Zhou G."/>
            <person name="Li M."/>
            <person name="Wang G."/>
        </authorList>
    </citation>
    <scope>NUCLEOTIDE SEQUENCE [LARGE SCALE GENOMIC DNA]</scope>
    <source>
        <strain evidence="5 6">3-3</strain>
    </source>
</reference>
<evidence type="ECO:0000256" key="3">
    <source>
        <dbReference type="ARBA" id="ARBA00022777"/>
    </source>
</evidence>
<dbReference type="PANTHER" id="PTHR37419:SF1">
    <property type="entry name" value="SERINE_THREONINE-PROTEIN KINASE TOXIN HIPA"/>
    <property type="match status" value="1"/>
</dbReference>
<dbReference type="EMBL" id="JSVC01000019">
    <property type="protein sequence ID" value="KIC93557.1"/>
    <property type="molecule type" value="Genomic_DNA"/>
</dbReference>
<dbReference type="InterPro" id="IPR052028">
    <property type="entry name" value="HipA_Ser/Thr_kinase"/>
</dbReference>
<keyword evidence="6" id="KW-1185">Reference proteome</keyword>
<organism evidence="5 6">
    <name type="scientific">Flavihumibacter solisilvae</name>
    <dbReference type="NCBI Taxonomy" id="1349421"/>
    <lineage>
        <taxon>Bacteria</taxon>
        <taxon>Pseudomonadati</taxon>
        <taxon>Bacteroidota</taxon>
        <taxon>Chitinophagia</taxon>
        <taxon>Chitinophagales</taxon>
        <taxon>Chitinophagaceae</taxon>
        <taxon>Flavihumibacter</taxon>
    </lineage>
</organism>
<evidence type="ECO:0000259" key="4">
    <source>
        <dbReference type="Pfam" id="PF07804"/>
    </source>
</evidence>
<feature type="domain" description="HipA-like C-terminal" evidence="4">
    <location>
        <begin position="62"/>
        <end position="302"/>
    </location>
</feature>
<evidence type="ECO:0000313" key="5">
    <source>
        <dbReference type="EMBL" id="KIC93557.1"/>
    </source>
</evidence>
<comment type="caution">
    <text evidence="5">The sequence shown here is derived from an EMBL/GenBank/DDBJ whole genome shotgun (WGS) entry which is preliminary data.</text>
</comment>
<comment type="similarity">
    <text evidence="1">Belongs to the HipA Ser/Thr kinase family.</text>
</comment>
<evidence type="ECO:0000313" key="6">
    <source>
        <dbReference type="Proteomes" id="UP000031408"/>
    </source>
</evidence>
<dbReference type="Proteomes" id="UP000031408">
    <property type="component" value="Unassembled WGS sequence"/>
</dbReference>
<keyword evidence="3" id="KW-0418">Kinase</keyword>
<dbReference type="PANTHER" id="PTHR37419">
    <property type="entry name" value="SERINE/THREONINE-PROTEIN KINASE TOXIN HIPA"/>
    <property type="match status" value="1"/>
</dbReference>
<gene>
    <name evidence="5" type="ORF">OI18_17630</name>
</gene>
<dbReference type="OrthoDB" id="9805913at2"/>
<accession>A0A0C1L0N6</accession>
<keyword evidence="2" id="KW-0808">Transferase</keyword>
<dbReference type="Gene3D" id="1.10.1070.20">
    <property type="match status" value="1"/>
</dbReference>
<dbReference type="AlphaFoldDB" id="A0A0C1L0N6"/>
<dbReference type="STRING" id="1349421.OI18_17630"/>
<protein>
    <recommendedName>
        <fullName evidence="4">HipA-like C-terminal domain-containing protein</fullName>
    </recommendedName>
</protein>
<dbReference type="InterPro" id="IPR012893">
    <property type="entry name" value="HipA-like_C"/>
</dbReference>
<sequence length="336" mass="37918">MNQPEIQYCPSTLKPGFATYSPLARQALFGSRTKNISHILPFGPPGKDPGLTRTYNEKRKTISISGVQEKYSLLQVKNNLELTAANGTHILKPIPNERLERIGDMPANEHVTMQIAQQVFGIKTAACAMIFFDDGSPAYITRRFDYKQDGSKYQVEDFATLMGKSPEREGDDFKYNASYLEIALLINRYVPAAIVEMIRFFQLVVFNYLFANGDAHLKNFSLMESEQGDYLLAHAYDLLCTALHIDDSQLALSGGLYEGDTEEQPYLKFGTYTRQSFILFAEKIGIRTSLAAKILDSFMNAVHPAKEMIGRSFLSEGAKEKYIAIVDDRQRRLMLD</sequence>
<proteinExistence type="inferred from homology"/>
<dbReference type="GO" id="GO:0005829">
    <property type="term" value="C:cytosol"/>
    <property type="evidence" value="ECO:0007669"/>
    <property type="project" value="TreeGrafter"/>
</dbReference>
<name>A0A0C1L0N6_9BACT</name>